<sequence>MAGDAGYPALIQSRVLGVLWRSAGAAPGAYRALLRFEVDEGGRIRRPRLLGSTGAARRDALLRAALDGAGLDRPPASMPQPVTLLILPGATEPPAAGCGGAATP</sequence>
<dbReference type="Proteomes" id="UP001501671">
    <property type="component" value="Unassembled WGS sequence"/>
</dbReference>
<keyword evidence="2" id="KW-1185">Reference proteome</keyword>
<dbReference type="SUPFAM" id="SSF74653">
    <property type="entry name" value="TolA/TonB C-terminal domain"/>
    <property type="match status" value="1"/>
</dbReference>
<organism evidence="1 2">
    <name type="scientific">Pigmentiphaga soli</name>
    <dbReference type="NCBI Taxonomy" id="1007095"/>
    <lineage>
        <taxon>Bacteria</taxon>
        <taxon>Pseudomonadati</taxon>
        <taxon>Pseudomonadota</taxon>
        <taxon>Betaproteobacteria</taxon>
        <taxon>Burkholderiales</taxon>
        <taxon>Alcaligenaceae</taxon>
        <taxon>Pigmentiphaga</taxon>
    </lineage>
</organism>
<evidence type="ECO:0000313" key="1">
    <source>
        <dbReference type="EMBL" id="GAA4338804.1"/>
    </source>
</evidence>
<proteinExistence type="predicted"/>
<protein>
    <recommendedName>
        <fullName evidence="3">TonB C-terminal domain-containing protein</fullName>
    </recommendedName>
</protein>
<name>A0ABP8HFW9_9BURK</name>
<dbReference type="EMBL" id="BAABFO010000020">
    <property type="protein sequence ID" value="GAA4338804.1"/>
    <property type="molecule type" value="Genomic_DNA"/>
</dbReference>
<evidence type="ECO:0000313" key="2">
    <source>
        <dbReference type="Proteomes" id="UP001501671"/>
    </source>
</evidence>
<gene>
    <name evidence="1" type="ORF">GCM10023144_36250</name>
</gene>
<dbReference type="RefSeq" id="WP_345251289.1">
    <property type="nucleotide sequence ID" value="NZ_BAABFO010000020.1"/>
</dbReference>
<reference evidence="2" key="1">
    <citation type="journal article" date="2019" name="Int. J. Syst. Evol. Microbiol.">
        <title>The Global Catalogue of Microorganisms (GCM) 10K type strain sequencing project: providing services to taxonomists for standard genome sequencing and annotation.</title>
        <authorList>
            <consortium name="The Broad Institute Genomics Platform"/>
            <consortium name="The Broad Institute Genome Sequencing Center for Infectious Disease"/>
            <person name="Wu L."/>
            <person name="Ma J."/>
        </authorList>
    </citation>
    <scope>NUCLEOTIDE SEQUENCE [LARGE SCALE GENOMIC DNA]</scope>
    <source>
        <strain evidence="2">JCM 17666</strain>
    </source>
</reference>
<evidence type="ECO:0008006" key="3">
    <source>
        <dbReference type="Google" id="ProtNLM"/>
    </source>
</evidence>
<accession>A0ABP8HFW9</accession>
<comment type="caution">
    <text evidence="1">The sequence shown here is derived from an EMBL/GenBank/DDBJ whole genome shotgun (WGS) entry which is preliminary data.</text>
</comment>